<evidence type="ECO:0000313" key="6">
    <source>
        <dbReference type="Proteomes" id="UP000243797"/>
    </source>
</evidence>
<name>A0A2K1QNB8_9PEZI</name>
<gene>
    <name evidence="5" type="ORF">CAC42_143</name>
</gene>
<dbReference type="PANTHER" id="PTHR45615">
    <property type="entry name" value="MYOSIN HEAVY CHAIN, NON-MUSCLE"/>
    <property type="match status" value="1"/>
</dbReference>
<feature type="coiled-coil region" evidence="1">
    <location>
        <begin position="115"/>
        <end position="142"/>
    </location>
</feature>
<dbReference type="PANTHER" id="PTHR45615:SF80">
    <property type="entry name" value="GRIP DOMAIN-CONTAINING PROTEIN"/>
    <property type="match status" value="1"/>
</dbReference>
<evidence type="ECO:0000259" key="3">
    <source>
        <dbReference type="Pfam" id="PF15456"/>
    </source>
</evidence>
<feature type="compositionally biased region" description="Basic and acidic residues" evidence="2">
    <location>
        <begin position="520"/>
        <end position="537"/>
    </location>
</feature>
<dbReference type="Proteomes" id="UP000243797">
    <property type="component" value="Unassembled WGS sequence"/>
</dbReference>
<dbReference type="STRING" id="2082308.A0A2K1QNB8"/>
<organism evidence="5 6">
    <name type="scientific">Sphaceloma murrayae</name>
    <dbReference type="NCBI Taxonomy" id="2082308"/>
    <lineage>
        <taxon>Eukaryota</taxon>
        <taxon>Fungi</taxon>
        <taxon>Dikarya</taxon>
        <taxon>Ascomycota</taxon>
        <taxon>Pezizomycotina</taxon>
        <taxon>Dothideomycetes</taxon>
        <taxon>Dothideomycetidae</taxon>
        <taxon>Myriangiales</taxon>
        <taxon>Elsinoaceae</taxon>
        <taxon>Sphaceloma</taxon>
    </lineage>
</organism>
<feature type="domain" description="DUF7801" evidence="4">
    <location>
        <begin position="649"/>
        <end position="790"/>
    </location>
</feature>
<protein>
    <submittedName>
        <fullName evidence="5">Uncharacterized protein</fullName>
    </submittedName>
</protein>
<dbReference type="InParanoid" id="A0A2K1QNB8"/>
<feature type="compositionally biased region" description="Polar residues" evidence="2">
    <location>
        <begin position="8"/>
        <end position="35"/>
    </location>
</feature>
<comment type="caution">
    <text evidence="5">The sequence shown here is derived from an EMBL/GenBank/DDBJ whole genome shotgun (WGS) entry which is preliminary data.</text>
</comment>
<dbReference type="Pfam" id="PF25078">
    <property type="entry name" value="DUF7801"/>
    <property type="match status" value="1"/>
</dbReference>
<evidence type="ECO:0000259" key="4">
    <source>
        <dbReference type="Pfam" id="PF25078"/>
    </source>
</evidence>
<dbReference type="EMBL" id="NKHZ01000057">
    <property type="protein sequence ID" value="PNS16409.1"/>
    <property type="molecule type" value="Genomic_DNA"/>
</dbReference>
<feature type="region of interest" description="Disordered" evidence="2">
    <location>
        <begin position="1"/>
        <end position="79"/>
    </location>
</feature>
<feature type="coiled-coil region" evidence="1">
    <location>
        <begin position="358"/>
        <end position="399"/>
    </location>
</feature>
<feature type="region of interest" description="Disordered" evidence="2">
    <location>
        <begin position="517"/>
        <end position="537"/>
    </location>
</feature>
<feature type="region of interest" description="Disordered" evidence="2">
    <location>
        <begin position="708"/>
        <end position="731"/>
    </location>
</feature>
<feature type="domain" description="Up-regulated during septation protein 1" evidence="3">
    <location>
        <begin position="94"/>
        <end position="243"/>
    </location>
</feature>
<dbReference type="InterPro" id="IPR056703">
    <property type="entry name" value="DUF7801"/>
</dbReference>
<feature type="compositionally biased region" description="Polar residues" evidence="2">
    <location>
        <begin position="717"/>
        <end position="726"/>
    </location>
</feature>
<feature type="region of interest" description="Disordered" evidence="2">
    <location>
        <begin position="150"/>
        <end position="190"/>
    </location>
</feature>
<keyword evidence="1" id="KW-0175">Coiled coil</keyword>
<evidence type="ECO:0000256" key="2">
    <source>
        <dbReference type="SAM" id="MobiDB-lite"/>
    </source>
</evidence>
<reference evidence="5 6" key="1">
    <citation type="submission" date="2017-06" db="EMBL/GenBank/DDBJ databases">
        <title>Draft genome sequence of a variant of Elsinoe murrayae.</title>
        <authorList>
            <person name="Cheng Q."/>
        </authorList>
    </citation>
    <scope>NUCLEOTIDE SEQUENCE [LARGE SCALE GENOMIC DNA]</scope>
    <source>
        <strain evidence="5 6">CQ-2017a</strain>
    </source>
</reference>
<evidence type="ECO:0000256" key="1">
    <source>
        <dbReference type="SAM" id="Coils"/>
    </source>
</evidence>
<feature type="compositionally biased region" description="Polar residues" evidence="2">
    <location>
        <begin position="59"/>
        <end position="71"/>
    </location>
</feature>
<keyword evidence="6" id="KW-1185">Reference proteome</keyword>
<proteinExistence type="predicted"/>
<dbReference type="AlphaFoldDB" id="A0A2K1QNB8"/>
<sequence>MQYDGPQRHSSAARNANSYNPYGYTQDTPPRTGSSEIDMPGWTTMAGQQQQQQQQQQQVPLSQSQSPLNGFSPSLSRKSVSSLPFHRTDVVARHLLVETALLDSQNFELLAIEEVDALKKEKAALESRIESARRKLALESKVRDAAQSLHRLYKDDPSGKGAVPGSPKKGGRGSFLGGGDKGRSVSGGTYSKTVGQTVSQAGDELAVSQKKIDDILGILSGLESRRQYVESRLLRHTAAVLQLCHLEHVEEKGRGEDGSEGERNLVDNAIQGFLNGSGYEESIYSRDRGSVNGFASGFGSSPKQRSIDRVSNEKLVALQSRIDGMNGQMRNLIQLVRREKTTPKDESRPPTRSGEDAIAHLETQIELVDKNVIRLEQECSKVRDERESTETQLTEINKQLYLLMQVSDPAGDVQPPPATSSHGVQIHLNYLEEIMLFVEELLQSKGGQSAKEFEEAHDKIEQYETTMKGLWDIVSSKNSEKEPFSLQGFSTRVQHLFDKATHMDTQAEILRRQIQQQRELNSKSDTEKDKQMQELHDARSRLDAELSELRERHVTAESVSHGARSELENVMRELENFRQTARSHEDQKHQVLEQLQKSNSRTRELEASLADHRAQLSDLQDDARLNSAETEGKVQSLARQLAETRDLHQSATAKMEAKHKEAEDLEAEVVRLTTELTMVKAELDGAYGSRAERAKEVATAELEELRRERDAQAEQIRSLSEQQQRSGGDGRMAELERELADMAEDYQEITRESVQVEKEREQLEGLVDGLRERCETLETQLSDEKVRWMGISSPTAVNGENGGREMTSAMVLRNEFKKMMRETRAESARMLRAEQEERKKLEAMVRQLRRENMPNKNGLSPRG</sequence>
<dbReference type="Gene3D" id="1.10.287.1490">
    <property type="match status" value="1"/>
</dbReference>
<dbReference type="OrthoDB" id="5569911at2759"/>
<dbReference type="InterPro" id="IPR029191">
    <property type="entry name" value="Uds1"/>
</dbReference>
<dbReference type="Pfam" id="PF15456">
    <property type="entry name" value="Uds1"/>
    <property type="match status" value="1"/>
</dbReference>
<feature type="compositionally biased region" description="Low complexity" evidence="2">
    <location>
        <begin position="48"/>
        <end position="58"/>
    </location>
</feature>
<evidence type="ECO:0000313" key="5">
    <source>
        <dbReference type="EMBL" id="PNS16409.1"/>
    </source>
</evidence>
<accession>A0A2K1QNB8</accession>
<feature type="coiled-coil region" evidence="1">
    <location>
        <begin position="824"/>
        <end position="851"/>
    </location>
</feature>